<feature type="domain" description="O-antigen ligase-related" evidence="6">
    <location>
        <begin position="171"/>
        <end position="330"/>
    </location>
</feature>
<evidence type="ECO:0000256" key="3">
    <source>
        <dbReference type="ARBA" id="ARBA00022989"/>
    </source>
</evidence>
<reference evidence="8" key="1">
    <citation type="submission" date="2016-10" db="EMBL/GenBank/DDBJ databases">
        <authorList>
            <person name="Varghese N."/>
            <person name="Submissions S."/>
        </authorList>
    </citation>
    <scope>NUCLEOTIDE SEQUENCE [LARGE SCALE GENOMIC DNA]</scope>
    <source>
        <strain evidence="8">DSM 24499</strain>
    </source>
</reference>
<feature type="transmembrane region" description="Helical" evidence="5">
    <location>
        <begin position="129"/>
        <end position="158"/>
    </location>
</feature>
<keyword evidence="2 5" id="KW-0812">Transmembrane</keyword>
<accession>A0A1I1DBC0</accession>
<evidence type="ECO:0000256" key="5">
    <source>
        <dbReference type="SAM" id="Phobius"/>
    </source>
</evidence>
<name>A0A1I1DBC0_9FLAO</name>
<evidence type="ECO:0000256" key="4">
    <source>
        <dbReference type="ARBA" id="ARBA00023136"/>
    </source>
</evidence>
<dbReference type="GO" id="GO:0016874">
    <property type="term" value="F:ligase activity"/>
    <property type="evidence" value="ECO:0007669"/>
    <property type="project" value="UniProtKB-KW"/>
</dbReference>
<evidence type="ECO:0000313" key="8">
    <source>
        <dbReference type="Proteomes" id="UP000199438"/>
    </source>
</evidence>
<feature type="transmembrane region" description="Helical" evidence="5">
    <location>
        <begin position="65"/>
        <end position="84"/>
    </location>
</feature>
<evidence type="ECO:0000313" key="7">
    <source>
        <dbReference type="EMBL" id="SFB69843.1"/>
    </source>
</evidence>
<feature type="transmembrane region" description="Helical" evidence="5">
    <location>
        <begin position="165"/>
        <end position="181"/>
    </location>
</feature>
<feature type="transmembrane region" description="Helical" evidence="5">
    <location>
        <begin position="317"/>
        <end position="338"/>
    </location>
</feature>
<gene>
    <name evidence="7" type="ORF">SAMN04487907_101133</name>
</gene>
<keyword evidence="8" id="KW-1185">Reference proteome</keyword>
<evidence type="ECO:0000256" key="1">
    <source>
        <dbReference type="ARBA" id="ARBA00004141"/>
    </source>
</evidence>
<keyword evidence="7" id="KW-0436">Ligase</keyword>
<feature type="transmembrane region" description="Helical" evidence="5">
    <location>
        <begin position="210"/>
        <end position="230"/>
    </location>
</feature>
<keyword evidence="4 5" id="KW-0472">Membrane</keyword>
<dbReference type="Pfam" id="PF04932">
    <property type="entry name" value="Wzy_C"/>
    <property type="match status" value="1"/>
</dbReference>
<dbReference type="AlphaFoldDB" id="A0A1I1DBC0"/>
<evidence type="ECO:0000259" key="6">
    <source>
        <dbReference type="Pfam" id="PF04932"/>
    </source>
</evidence>
<comment type="subcellular location">
    <subcellularLocation>
        <location evidence="1">Membrane</location>
        <topology evidence="1">Multi-pass membrane protein</topology>
    </subcellularLocation>
</comment>
<keyword evidence="3 5" id="KW-1133">Transmembrane helix</keyword>
<sequence>MRTKAYYYTTRILPFFILLITLSSVNQWSRLPIGNTSFWWIIYGVILVLFFKTKSYLLNSITSSLWPISFFLIIVLFSFIHGLIKSEYYWDWKLLISNLMVFLMPISVYAFGSPLILNRTIKYWKNYALPLFPIFLIFILPEAYGRYLMPISFLLLFFPILPKKWKVIGVLSIVLITFLSSGARSNVIKFIIPFGLSFLYYFRKNFTKKIFYYITIIFFLLPFAFLYLAVNNTFNVFKFNEYLDTKNDNEKLLVDTRTFLYEEVISSAINNDYWLFGRSMARGFDSNFFDWLEAYKQYRLETDRDERQSSEVSILNIFNYFGVIGVISYFIIFFKAAYTSIYSSNNIFSKILGVYVAFRWFYSWIEDFSRFDLNFLVLWIAVGVCFSETFRKMSDKDFTSWIRSLFSKNAFINLT</sequence>
<dbReference type="InterPro" id="IPR007016">
    <property type="entry name" value="O-antigen_ligase-rel_domated"/>
</dbReference>
<dbReference type="OrthoDB" id="756650at2"/>
<feature type="transmembrane region" description="Helical" evidence="5">
    <location>
        <begin position="347"/>
        <end position="365"/>
    </location>
</feature>
<dbReference type="STRING" id="1334022.SAMN04487907_101133"/>
<proteinExistence type="predicted"/>
<evidence type="ECO:0000256" key="2">
    <source>
        <dbReference type="ARBA" id="ARBA00022692"/>
    </source>
</evidence>
<dbReference type="EMBL" id="FOKV01000001">
    <property type="protein sequence ID" value="SFB69843.1"/>
    <property type="molecule type" value="Genomic_DNA"/>
</dbReference>
<organism evidence="7 8">
    <name type="scientific">Zunongwangia mangrovi</name>
    <dbReference type="NCBI Taxonomy" id="1334022"/>
    <lineage>
        <taxon>Bacteria</taxon>
        <taxon>Pseudomonadati</taxon>
        <taxon>Bacteroidota</taxon>
        <taxon>Flavobacteriia</taxon>
        <taxon>Flavobacteriales</taxon>
        <taxon>Flavobacteriaceae</taxon>
        <taxon>Zunongwangia</taxon>
    </lineage>
</organism>
<protein>
    <submittedName>
        <fullName evidence="7">O-Antigen ligase</fullName>
    </submittedName>
</protein>
<feature type="transmembrane region" description="Helical" evidence="5">
    <location>
        <begin position="6"/>
        <end position="25"/>
    </location>
</feature>
<dbReference type="Proteomes" id="UP000199438">
    <property type="component" value="Unassembled WGS sequence"/>
</dbReference>
<dbReference type="GO" id="GO:0016020">
    <property type="term" value="C:membrane"/>
    <property type="evidence" value="ECO:0007669"/>
    <property type="project" value="UniProtKB-SubCell"/>
</dbReference>
<feature type="transmembrane region" description="Helical" evidence="5">
    <location>
        <begin position="96"/>
        <end position="117"/>
    </location>
</feature>
<feature type="transmembrane region" description="Helical" evidence="5">
    <location>
        <begin position="37"/>
        <end position="53"/>
    </location>
</feature>
<feature type="transmembrane region" description="Helical" evidence="5">
    <location>
        <begin position="371"/>
        <end position="390"/>
    </location>
</feature>
<dbReference type="RefSeq" id="WP_092539475.1">
    <property type="nucleotide sequence ID" value="NZ_FOKV01000001.1"/>
</dbReference>